<comment type="caution">
    <text evidence="1">The sequence shown here is derived from an EMBL/GenBank/DDBJ whole genome shotgun (WGS) entry which is preliminary data.</text>
</comment>
<keyword evidence="2" id="KW-1185">Reference proteome</keyword>
<gene>
    <name evidence="1" type="ORF">JRO89_XS10G0162500</name>
</gene>
<sequence length="137" mass="15806">MAIKYRQLEIFKLVKNMEAPMRRLVRKLDNTGNTILHMTGIKRKDNVPERMDGPALVLQDELLWFKRVKKVMLAPFMTHQNNMKLTAKALFTASNNDLYLSSKEWLKRTAEGFSLVAVLIATYGGLRGCLHSTRRLK</sequence>
<organism evidence="1 2">
    <name type="scientific">Xanthoceras sorbifolium</name>
    <dbReference type="NCBI Taxonomy" id="99658"/>
    <lineage>
        <taxon>Eukaryota</taxon>
        <taxon>Viridiplantae</taxon>
        <taxon>Streptophyta</taxon>
        <taxon>Embryophyta</taxon>
        <taxon>Tracheophyta</taxon>
        <taxon>Spermatophyta</taxon>
        <taxon>Magnoliopsida</taxon>
        <taxon>eudicotyledons</taxon>
        <taxon>Gunneridae</taxon>
        <taxon>Pentapetalae</taxon>
        <taxon>rosids</taxon>
        <taxon>malvids</taxon>
        <taxon>Sapindales</taxon>
        <taxon>Sapindaceae</taxon>
        <taxon>Xanthoceroideae</taxon>
        <taxon>Xanthoceras</taxon>
    </lineage>
</organism>
<evidence type="ECO:0000313" key="1">
    <source>
        <dbReference type="EMBL" id="KAH7561047.1"/>
    </source>
</evidence>
<evidence type="ECO:0000313" key="2">
    <source>
        <dbReference type="Proteomes" id="UP000827721"/>
    </source>
</evidence>
<dbReference type="PANTHER" id="PTHR24177:SF314">
    <property type="entry name" value="PROTEIN ACCELERATED CELL DEATH 6-LIKE ISOFORM X1"/>
    <property type="match status" value="1"/>
</dbReference>
<protein>
    <submittedName>
        <fullName evidence="1">Uncharacterized protein</fullName>
    </submittedName>
</protein>
<name>A0ABQ8HIZ4_9ROSI</name>
<dbReference type="EMBL" id="JAFEMO010000010">
    <property type="protein sequence ID" value="KAH7561047.1"/>
    <property type="molecule type" value="Genomic_DNA"/>
</dbReference>
<proteinExistence type="predicted"/>
<dbReference type="Proteomes" id="UP000827721">
    <property type="component" value="Unassembled WGS sequence"/>
</dbReference>
<reference evidence="1 2" key="1">
    <citation type="submission" date="2021-02" db="EMBL/GenBank/DDBJ databases">
        <title>Plant Genome Project.</title>
        <authorList>
            <person name="Zhang R.-G."/>
        </authorList>
    </citation>
    <scope>NUCLEOTIDE SEQUENCE [LARGE SCALE GENOMIC DNA]</scope>
    <source>
        <tissue evidence="1">Leaves</tissue>
    </source>
</reference>
<dbReference type="PANTHER" id="PTHR24177">
    <property type="entry name" value="CASKIN"/>
    <property type="match status" value="1"/>
</dbReference>
<accession>A0ABQ8HIZ4</accession>